<name>A0A378Q333_9GAMM</name>
<evidence type="ECO:0000313" key="2">
    <source>
        <dbReference type="EMBL" id="STY95211.1"/>
    </source>
</evidence>
<organism evidence="2 3">
    <name type="scientific">Faucicola atlantae</name>
    <dbReference type="NCBI Taxonomy" id="34059"/>
    <lineage>
        <taxon>Bacteria</taxon>
        <taxon>Pseudomonadati</taxon>
        <taxon>Pseudomonadota</taxon>
        <taxon>Gammaproteobacteria</taxon>
        <taxon>Moraxellales</taxon>
        <taxon>Moraxellaceae</taxon>
        <taxon>Faucicola</taxon>
    </lineage>
</organism>
<keyword evidence="1" id="KW-0175">Coiled coil</keyword>
<evidence type="ECO:0008006" key="4">
    <source>
        <dbReference type="Google" id="ProtNLM"/>
    </source>
</evidence>
<dbReference type="RefSeq" id="WP_067058633.1">
    <property type="nucleotide sequence ID" value="NZ_MXAO01000050.1"/>
</dbReference>
<dbReference type="EMBL" id="UGQA01000001">
    <property type="protein sequence ID" value="STY95211.1"/>
    <property type="molecule type" value="Genomic_DNA"/>
</dbReference>
<sequence>MKLTDITEKTSLIKDFGARLAKSTKQKVVATVFNKVKRVAGVSAMPVDFNLENGQVVTAYVRVYANTDIALTKKTKISSIAPLNAQENKSNLKDSKRDFDIYRIDINGKQLPITGDFDNTYKPSFNKSVDEVAAAVSQGQAAFDKKQAAIKVKQVNTTRNASLSIAKKIEVLQTQAVELDQQIVQKEQEKQTLQTQLETLKSQRIA</sequence>
<proteinExistence type="predicted"/>
<accession>A0A378Q333</accession>
<feature type="coiled-coil region" evidence="1">
    <location>
        <begin position="169"/>
        <end position="203"/>
    </location>
</feature>
<dbReference type="AlphaFoldDB" id="A0A378Q333"/>
<protein>
    <recommendedName>
        <fullName evidence="4">Defence against restriction A N-terminal domain-containing protein</fullName>
    </recommendedName>
</protein>
<evidence type="ECO:0000313" key="3">
    <source>
        <dbReference type="Proteomes" id="UP000255193"/>
    </source>
</evidence>
<gene>
    <name evidence="2" type="ORF">NCTC11091_01004</name>
</gene>
<evidence type="ECO:0000256" key="1">
    <source>
        <dbReference type="SAM" id="Coils"/>
    </source>
</evidence>
<dbReference type="Proteomes" id="UP000255193">
    <property type="component" value="Unassembled WGS sequence"/>
</dbReference>
<reference evidence="2 3" key="1">
    <citation type="submission" date="2018-06" db="EMBL/GenBank/DDBJ databases">
        <authorList>
            <consortium name="Pathogen Informatics"/>
            <person name="Doyle S."/>
        </authorList>
    </citation>
    <scope>NUCLEOTIDE SEQUENCE [LARGE SCALE GENOMIC DNA]</scope>
    <source>
        <strain evidence="2 3">NCTC11091</strain>
    </source>
</reference>